<feature type="region of interest" description="Disordered" evidence="1">
    <location>
        <begin position="1"/>
        <end position="41"/>
    </location>
</feature>
<reference evidence="3" key="1">
    <citation type="journal article" date="2019" name="Int. J. Syst. Evol. Microbiol.">
        <title>The Global Catalogue of Microorganisms (GCM) 10K type strain sequencing project: providing services to taxonomists for standard genome sequencing and annotation.</title>
        <authorList>
            <consortium name="The Broad Institute Genomics Platform"/>
            <consortium name="The Broad Institute Genome Sequencing Center for Infectious Disease"/>
            <person name="Wu L."/>
            <person name="Ma J."/>
        </authorList>
    </citation>
    <scope>NUCLEOTIDE SEQUENCE [LARGE SCALE GENOMIC DNA]</scope>
    <source>
        <strain evidence="3">CCUG 58760</strain>
    </source>
</reference>
<accession>A0ABW0GC37</accession>
<proteinExistence type="predicted"/>
<evidence type="ECO:0000313" key="3">
    <source>
        <dbReference type="Proteomes" id="UP001596166"/>
    </source>
</evidence>
<dbReference type="RefSeq" id="WP_376998097.1">
    <property type="nucleotide sequence ID" value="NZ_JBHSLC010000087.1"/>
</dbReference>
<evidence type="ECO:0000256" key="1">
    <source>
        <dbReference type="SAM" id="MobiDB-lite"/>
    </source>
</evidence>
<organism evidence="2 3">
    <name type="scientific">Azospirillum himalayense</name>
    <dbReference type="NCBI Taxonomy" id="654847"/>
    <lineage>
        <taxon>Bacteria</taxon>
        <taxon>Pseudomonadati</taxon>
        <taxon>Pseudomonadota</taxon>
        <taxon>Alphaproteobacteria</taxon>
        <taxon>Rhodospirillales</taxon>
        <taxon>Azospirillaceae</taxon>
        <taxon>Azospirillum</taxon>
    </lineage>
</organism>
<dbReference type="EMBL" id="JBHSLC010000087">
    <property type="protein sequence ID" value="MFC5358406.1"/>
    <property type="molecule type" value="Genomic_DNA"/>
</dbReference>
<feature type="region of interest" description="Disordered" evidence="1">
    <location>
        <begin position="242"/>
        <end position="298"/>
    </location>
</feature>
<dbReference type="Proteomes" id="UP001596166">
    <property type="component" value="Unassembled WGS sequence"/>
</dbReference>
<protein>
    <submittedName>
        <fullName evidence="2">Uncharacterized protein</fullName>
    </submittedName>
</protein>
<evidence type="ECO:0000313" key="2">
    <source>
        <dbReference type="EMBL" id="MFC5358406.1"/>
    </source>
</evidence>
<comment type="caution">
    <text evidence="2">The sequence shown here is derived from an EMBL/GenBank/DDBJ whole genome shotgun (WGS) entry which is preliminary data.</text>
</comment>
<sequence length="334" mass="33488">MAIDATTIDAAAASRPVQRERSPAQAAPPLTAMESRDSPDRYEAEAEMSFGDFLDIINPLQHIPLVNTIYREITGDTIKPSSKVIGGILFGGPLGGMASIANAVVEQAQGKDIGGQIMASLGFDGDAATGLPPTGTAGASAVAALPDSAAGRSAPDAVAAPAAAPADQPARTVTAELPDAKRSAAPPHGVGAAVTGSGRDGLTDTPHPSRMPARDTPLANSLMAKYAAAKPHPSTIGFAAAATPSGPRKATEAQAPVAQPDAGTTTAPTNTPARANATPANVTPTAATPTAANSNAFAPVTPDMLSETMMRNLAKYEQGRRAAQAPAPSLRVSG</sequence>
<feature type="region of interest" description="Disordered" evidence="1">
    <location>
        <begin position="152"/>
        <end position="171"/>
    </location>
</feature>
<gene>
    <name evidence="2" type="ORF">ACFPMG_25790</name>
</gene>
<feature type="compositionally biased region" description="Low complexity" evidence="1">
    <location>
        <begin position="152"/>
        <end position="170"/>
    </location>
</feature>
<name>A0ABW0GC37_9PROT</name>
<feature type="compositionally biased region" description="Low complexity" evidence="1">
    <location>
        <begin position="1"/>
        <end position="13"/>
    </location>
</feature>
<feature type="region of interest" description="Disordered" evidence="1">
    <location>
        <begin position="312"/>
        <end position="334"/>
    </location>
</feature>
<feature type="region of interest" description="Disordered" evidence="1">
    <location>
        <begin position="179"/>
        <end position="215"/>
    </location>
</feature>
<feature type="compositionally biased region" description="Low complexity" evidence="1">
    <location>
        <begin position="262"/>
        <end position="298"/>
    </location>
</feature>
<keyword evidence="3" id="KW-1185">Reference proteome</keyword>